<dbReference type="InterPro" id="IPR002711">
    <property type="entry name" value="HNH"/>
</dbReference>
<keyword evidence="3" id="KW-0255">Endonuclease</keyword>
<accession>A0AB35K1G8</accession>
<sequence length="102" mass="11462">MRLPKLGSSNLPTLKSNHATLPKPEKNYGKGRGGRSWRKLKQQVHERDDWTCCHCQCVTMELECDHIVNTAQGGTDDLDNLQSLCKPCHDKKSLAESKAGMR</sequence>
<dbReference type="AlphaFoldDB" id="A0AB35K1G8"/>
<dbReference type="GO" id="GO:0003676">
    <property type="term" value="F:nucleic acid binding"/>
    <property type="evidence" value="ECO:0007669"/>
    <property type="project" value="InterPro"/>
</dbReference>
<organism evidence="3 4">
    <name type="scientific">Acinetobacter lactucae</name>
    <dbReference type="NCBI Taxonomy" id="1785128"/>
    <lineage>
        <taxon>Bacteria</taxon>
        <taxon>Pseudomonadati</taxon>
        <taxon>Pseudomonadota</taxon>
        <taxon>Gammaproteobacteria</taxon>
        <taxon>Moraxellales</taxon>
        <taxon>Moraxellaceae</taxon>
        <taxon>Acinetobacter</taxon>
        <taxon>Acinetobacter calcoaceticus/baumannii complex</taxon>
    </lineage>
</organism>
<reference evidence="3" key="1">
    <citation type="submission" date="2022-12" db="EMBL/GenBank/DDBJ databases">
        <title>Acinetobacter lactucae: Emerging opportunistic pathogenic species of genus Acinetobacter isolated from immunocompromised patients in clinical settings of India.</title>
        <authorList>
            <person name="Amar A.K."/>
            <person name="Sawant A.R."/>
            <person name="Meera M."/>
            <person name="Tomar A."/>
            <person name="Sistla S."/>
            <person name="Prashanth K."/>
        </authorList>
    </citation>
    <scope>NUCLEOTIDE SEQUENCE</scope>
    <source>
        <strain evidence="3">PKAL1828C</strain>
    </source>
</reference>
<dbReference type="GO" id="GO:0004519">
    <property type="term" value="F:endonuclease activity"/>
    <property type="evidence" value="ECO:0007669"/>
    <property type="project" value="UniProtKB-KW"/>
</dbReference>
<feature type="compositionally biased region" description="Polar residues" evidence="1">
    <location>
        <begin position="7"/>
        <end position="19"/>
    </location>
</feature>
<dbReference type="Gene3D" id="1.10.30.50">
    <property type="match status" value="1"/>
</dbReference>
<dbReference type="RefSeq" id="WP_159141666.1">
    <property type="nucleotide sequence ID" value="NZ_JALNTG010000030.1"/>
</dbReference>
<gene>
    <name evidence="3" type="ORF">M0O54_09350</name>
</gene>
<keyword evidence="3" id="KW-0378">Hydrolase</keyword>
<keyword evidence="3" id="KW-0540">Nuclease</keyword>
<protein>
    <submittedName>
        <fullName evidence="3">HNH endonuclease</fullName>
    </submittedName>
</protein>
<evidence type="ECO:0000313" key="4">
    <source>
        <dbReference type="Proteomes" id="UP001150055"/>
    </source>
</evidence>
<dbReference type="CDD" id="cd00085">
    <property type="entry name" value="HNHc"/>
    <property type="match status" value="1"/>
</dbReference>
<proteinExistence type="predicted"/>
<dbReference type="SMART" id="SM00507">
    <property type="entry name" value="HNHc"/>
    <property type="match status" value="1"/>
</dbReference>
<comment type="caution">
    <text evidence="3">The sequence shown here is derived from an EMBL/GenBank/DDBJ whole genome shotgun (WGS) entry which is preliminary data.</text>
</comment>
<dbReference type="Proteomes" id="UP001150055">
    <property type="component" value="Unassembled WGS sequence"/>
</dbReference>
<evidence type="ECO:0000313" key="3">
    <source>
        <dbReference type="EMBL" id="MDD9320321.1"/>
    </source>
</evidence>
<feature type="domain" description="HNH nuclease" evidence="2">
    <location>
        <begin position="39"/>
        <end position="90"/>
    </location>
</feature>
<evidence type="ECO:0000259" key="2">
    <source>
        <dbReference type="SMART" id="SM00507"/>
    </source>
</evidence>
<evidence type="ECO:0000256" key="1">
    <source>
        <dbReference type="SAM" id="MobiDB-lite"/>
    </source>
</evidence>
<feature type="region of interest" description="Disordered" evidence="1">
    <location>
        <begin position="1"/>
        <end position="40"/>
    </location>
</feature>
<name>A0AB35K1G8_9GAMM</name>
<dbReference type="EMBL" id="JALNTG010000030">
    <property type="protein sequence ID" value="MDD9320321.1"/>
    <property type="molecule type" value="Genomic_DNA"/>
</dbReference>
<dbReference type="Pfam" id="PF01844">
    <property type="entry name" value="HNH"/>
    <property type="match status" value="1"/>
</dbReference>
<dbReference type="GO" id="GO:0008270">
    <property type="term" value="F:zinc ion binding"/>
    <property type="evidence" value="ECO:0007669"/>
    <property type="project" value="InterPro"/>
</dbReference>
<dbReference type="InterPro" id="IPR003615">
    <property type="entry name" value="HNH_nuc"/>
</dbReference>